<evidence type="ECO:0008006" key="3">
    <source>
        <dbReference type="Google" id="ProtNLM"/>
    </source>
</evidence>
<dbReference type="PROSITE" id="PS51257">
    <property type="entry name" value="PROKAR_LIPOPROTEIN"/>
    <property type="match status" value="1"/>
</dbReference>
<reference evidence="1 2" key="1">
    <citation type="submission" date="2022-02" db="EMBL/GenBank/DDBJ databases">
        <title>The genome sequence of Shewanella sp. 3B26.</title>
        <authorList>
            <person name="Du J."/>
        </authorList>
    </citation>
    <scope>NUCLEOTIDE SEQUENCE [LARGE SCALE GENOMIC DNA]</scope>
    <source>
        <strain evidence="1 2">3B26</strain>
    </source>
</reference>
<dbReference type="Proteomes" id="UP001297581">
    <property type="component" value="Unassembled WGS sequence"/>
</dbReference>
<dbReference type="EMBL" id="JAKUDL010000003">
    <property type="protein sequence ID" value="MCH4294917.1"/>
    <property type="molecule type" value="Genomic_DNA"/>
</dbReference>
<keyword evidence="2" id="KW-1185">Reference proteome</keyword>
<name>A0AAJ1BJ75_9GAMM</name>
<proteinExistence type="predicted"/>
<sequence length="174" mass="18086">MKYQLMTAAAAALALSGCGWFGGDEKAALEQAWLNKDVEIKQAVEQIRTQGLEAVASSAQAGSVAACVADRLAKDPLGELATVEGALAESAKVAELLAELENLMSQEFSFDSAASLLQKGADMAAYAKVLIEEQGLEGASRSLAAMATQAESFAQQDLGAHFQTLIEGCKTSAN</sequence>
<protein>
    <recommendedName>
        <fullName evidence="3">Lipoprotein</fullName>
    </recommendedName>
</protein>
<comment type="caution">
    <text evidence="1">The sequence shown here is derived from an EMBL/GenBank/DDBJ whole genome shotgun (WGS) entry which is preliminary data.</text>
</comment>
<accession>A0AAJ1BJ75</accession>
<organism evidence="1 2">
    <name type="scientific">Shewanella zhuhaiensis</name>
    <dbReference type="NCBI Taxonomy" id="2919576"/>
    <lineage>
        <taxon>Bacteria</taxon>
        <taxon>Pseudomonadati</taxon>
        <taxon>Pseudomonadota</taxon>
        <taxon>Gammaproteobacteria</taxon>
        <taxon>Alteromonadales</taxon>
        <taxon>Shewanellaceae</taxon>
        <taxon>Shewanella</taxon>
    </lineage>
</organism>
<dbReference type="AlphaFoldDB" id="A0AAJ1BJ75"/>
<evidence type="ECO:0000313" key="2">
    <source>
        <dbReference type="Proteomes" id="UP001297581"/>
    </source>
</evidence>
<gene>
    <name evidence="1" type="ORF">MJ923_11440</name>
</gene>
<evidence type="ECO:0000313" key="1">
    <source>
        <dbReference type="EMBL" id="MCH4294917.1"/>
    </source>
</evidence>
<dbReference type="RefSeq" id="WP_240591195.1">
    <property type="nucleotide sequence ID" value="NZ_JAKUDL010000003.1"/>
</dbReference>